<dbReference type="HOGENOM" id="CLU_042955_0_0_1"/>
<sequence>MFETTVGYLNLGDLESWKGNLEESSVYLNEAVRLYEEETDTKGIATVLRKQSIAAYRISDYVKLRAVATTALQHCRALNDALGIAEASFYLGFSVLMLGKPYEALAILHESLDICRTHGNDVGAVQCLEKIGEIQRSTGQKQAALSTLDEAVSVASRSGDRLGMVKVLKTVGLTHSDLSDFAKSADALSEAITITRGIGWEGGLSTTLQTMGSLKTRTGDYCEAEELFQKSISTARQIRDRFRLARALEELGECFRRQSKLDEASPVFEEACLLWHDLAQERRLKRIASTLVELKSTQRKWDTALLWHDHIITVCRNQKQQSEVTDHLRQKAEILVKLQRYDEAALHFETAIVNNKENEYSLSQEPAQLCAIPKTTMKWECRLPLLCDMKKLQRQQPQLTTAVLKLPISVGHGEL</sequence>
<reference evidence="8" key="2">
    <citation type="submission" date="2015-01" db="EMBL/GenBank/DDBJ databases">
        <title>Evolutionary Origins and Diversification of the Mycorrhizal Mutualists.</title>
        <authorList>
            <consortium name="DOE Joint Genome Institute"/>
            <consortium name="Mycorrhizal Genomics Consortium"/>
            <person name="Kohler A."/>
            <person name="Kuo A."/>
            <person name="Nagy L.G."/>
            <person name="Floudas D."/>
            <person name="Copeland A."/>
            <person name="Barry K.W."/>
            <person name="Cichocki N."/>
            <person name="Veneault-Fourrey C."/>
            <person name="LaButti K."/>
            <person name="Lindquist E.A."/>
            <person name="Lipzen A."/>
            <person name="Lundell T."/>
            <person name="Morin E."/>
            <person name="Murat C."/>
            <person name="Riley R."/>
            <person name="Ohm R."/>
            <person name="Sun H."/>
            <person name="Tunlid A."/>
            <person name="Henrissat B."/>
            <person name="Grigoriev I.V."/>
            <person name="Hibbett D.S."/>
            <person name="Martin F."/>
        </authorList>
    </citation>
    <scope>NUCLEOTIDE SEQUENCE [LARGE SCALE GENOMIC DNA]</scope>
    <source>
        <strain evidence="8">MUT 4182</strain>
    </source>
</reference>
<proteinExistence type="predicted"/>
<dbReference type="Pfam" id="PF12862">
    <property type="entry name" value="ANAPC5"/>
    <property type="match status" value="2"/>
</dbReference>
<reference evidence="7 8" key="1">
    <citation type="submission" date="2014-04" db="EMBL/GenBank/DDBJ databases">
        <authorList>
            <consortium name="DOE Joint Genome Institute"/>
            <person name="Kuo A."/>
            <person name="Girlanda M."/>
            <person name="Perotto S."/>
            <person name="Kohler A."/>
            <person name="Nagy L.G."/>
            <person name="Floudas D."/>
            <person name="Copeland A."/>
            <person name="Barry K.W."/>
            <person name="Cichocki N."/>
            <person name="Veneault-Fourrey C."/>
            <person name="LaButti K."/>
            <person name="Lindquist E.A."/>
            <person name="Lipzen A."/>
            <person name="Lundell T."/>
            <person name="Morin E."/>
            <person name="Murat C."/>
            <person name="Sun H."/>
            <person name="Tunlid A."/>
            <person name="Henrissat B."/>
            <person name="Grigoriev I.V."/>
            <person name="Hibbett D.S."/>
            <person name="Martin F."/>
            <person name="Nordberg H.P."/>
            <person name="Cantor M.N."/>
            <person name="Hua S.X."/>
        </authorList>
    </citation>
    <scope>NUCLEOTIDE SEQUENCE [LARGE SCALE GENOMIC DNA]</scope>
    <source>
        <strain evidence="7 8">MUT 4182</strain>
    </source>
</reference>
<gene>
    <name evidence="7" type="ORF">M407DRAFT_26988</name>
</gene>
<dbReference type="InterPro" id="IPR011990">
    <property type="entry name" value="TPR-like_helical_dom_sf"/>
</dbReference>
<evidence type="ECO:0000256" key="4">
    <source>
        <dbReference type="ARBA" id="ARBA00022803"/>
    </source>
</evidence>
<feature type="domain" description="Anaphase-promoting complex subunit 5" evidence="6">
    <location>
        <begin position="9"/>
        <end position="48"/>
    </location>
</feature>
<evidence type="ECO:0000256" key="2">
    <source>
        <dbReference type="ARBA" id="ARBA00022490"/>
    </source>
</evidence>
<dbReference type="AlphaFoldDB" id="A0A0C3Q3Y6"/>
<accession>A0A0C3Q3Y6</accession>
<dbReference type="PANTHER" id="PTHR46630">
    <property type="entry name" value="TETRATRICOPEPTIDE REPEAT PROTEIN 29"/>
    <property type="match status" value="1"/>
</dbReference>
<keyword evidence="8" id="KW-1185">Reference proteome</keyword>
<dbReference type="Proteomes" id="UP000054248">
    <property type="component" value="Unassembled WGS sequence"/>
</dbReference>
<keyword evidence="3" id="KW-0677">Repeat</keyword>
<dbReference type="InterPro" id="IPR019734">
    <property type="entry name" value="TPR_rpt"/>
</dbReference>
<evidence type="ECO:0000256" key="5">
    <source>
        <dbReference type="ARBA" id="ARBA00040665"/>
    </source>
</evidence>
<dbReference type="EMBL" id="KN823082">
    <property type="protein sequence ID" value="KIO23535.1"/>
    <property type="molecule type" value="Genomic_DNA"/>
</dbReference>
<feature type="domain" description="Anaphase-promoting complex subunit 5" evidence="6">
    <location>
        <begin position="173"/>
        <end position="199"/>
    </location>
</feature>
<dbReference type="STRING" id="1051891.A0A0C3Q3Y6"/>
<dbReference type="SMART" id="SM00028">
    <property type="entry name" value="TPR"/>
    <property type="match status" value="7"/>
</dbReference>
<comment type="subcellular location">
    <subcellularLocation>
        <location evidence="1">Cytoplasm</location>
    </subcellularLocation>
</comment>
<evidence type="ECO:0000313" key="8">
    <source>
        <dbReference type="Proteomes" id="UP000054248"/>
    </source>
</evidence>
<dbReference type="GO" id="GO:0005737">
    <property type="term" value="C:cytoplasm"/>
    <property type="evidence" value="ECO:0007669"/>
    <property type="project" value="UniProtKB-SubCell"/>
</dbReference>
<dbReference type="Gene3D" id="1.25.40.10">
    <property type="entry name" value="Tetratricopeptide repeat domain"/>
    <property type="match status" value="2"/>
</dbReference>
<keyword evidence="4" id="KW-0802">TPR repeat</keyword>
<evidence type="ECO:0000256" key="1">
    <source>
        <dbReference type="ARBA" id="ARBA00004496"/>
    </source>
</evidence>
<evidence type="ECO:0000259" key="6">
    <source>
        <dbReference type="Pfam" id="PF12862"/>
    </source>
</evidence>
<dbReference type="Pfam" id="PF13424">
    <property type="entry name" value="TPR_12"/>
    <property type="match status" value="2"/>
</dbReference>
<organism evidence="7 8">
    <name type="scientific">Tulasnella calospora MUT 4182</name>
    <dbReference type="NCBI Taxonomy" id="1051891"/>
    <lineage>
        <taxon>Eukaryota</taxon>
        <taxon>Fungi</taxon>
        <taxon>Dikarya</taxon>
        <taxon>Basidiomycota</taxon>
        <taxon>Agaricomycotina</taxon>
        <taxon>Agaricomycetes</taxon>
        <taxon>Cantharellales</taxon>
        <taxon>Tulasnellaceae</taxon>
        <taxon>Tulasnella</taxon>
    </lineage>
</organism>
<dbReference type="PANTHER" id="PTHR46630:SF1">
    <property type="entry name" value="TETRATRICOPEPTIDE REPEAT PROTEIN 29"/>
    <property type="match status" value="1"/>
</dbReference>
<protein>
    <recommendedName>
        <fullName evidence="5">Tetratricopeptide repeat protein 29</fullName>
    </recommendedName>
</protein>
<dbReference type="InterPro" id="IPR026000">
    <property type="entry name" value="Apc5_dom"/>
</dbReference>
<evidence type="ECO:0000313" key="7">
    <source>
        <dbReference type="EMBL" id="KIO23535.1"/>
    </source>
</evidence>
<dbReference type="OrthoDB" id="621413at2759"/>
<name>A0A0C3Q3Y6_9AGAM</name>
<evidence type="ECO:0000256" key="3">
    <source>
        <dbReference type="ARBA" id="ARBA00022737"/>
    </source>
</evidence>
<dbReference type="SUPFAM" id="SSF48452">
    <property type="entry name" value="TPR-like"/>
    <property type="match status" value="2"/>
</dbReference>
<dbReference type="InterPro" id="IPR051476">
    <property type="entry name" value="Bac_ResReg_Asp_Phosphatase"/>
</dbReference>
<keyword evidence="2" id="KW-0963">Cytoplasm</keyword>